<dbReference type="AlphaFoldDB" id="A0A1D7W6V6"/>
<evidence type="ECO:0000313" key="2">
    <source>
        <dbReference type="EMBL" id="AOP54776.1"/>
    </source>
</evidence>
<organism evidence="2 3">
    <name type="scientific">Brevibacterium aurantiacum</name>
    <dbReference type="NCBI Taxonomy" id="273384"/>
    <lineage>
        <taxon>Bacteria</taxon>
        <taxon>Bacillati</taxon>
        <taxon>Actinomycetota</taxon>
        <taxon>Actinomycetes</taxon>
        <taxon>Micrococcales</taxon>
        <taxon>Brevibacteriaceae</taxon>
        <taxon>Brevibacterium</taxon>
    </lineage>
</organism>
<evidence type="ECO:0000256" key="1">
    <source>
        <dbReference type="SAM" id="MobiDB-lite"/>
    </source>
</evidence>
<sequence length="150" mass="16654">MPTPPTFASTPSTSPSRVPIHVPTSKLPDNRATPRIITTKTPLFDCASPSRARTSHSLYDEVRLAIPRSSHETYEPPPLRRDIPCNRPHPTSGIVLNPVCHVCWTYLRTRLRVPCVVSTPRLCGREFFPAHDSEAVSSRRSRAPNGVPTP</sequence>
<dbReference type="Proteomes" id="UP000094793">
    <property type="component" value="Chromosome"/>
</dbReference>
<dbReference type="KEGG" id="blin:BLSMQ_3074"/>
<accession>A0A1D7W6V6</accession>
<proteinExistence type="predicted"/>
<evidence type="ECO:0000313" key="3">
    <source>
        <dbReference type="Proteomes" id="UP000094793"/>
    </source>
</evidence>
<feature type="region of interest" description="Disordered" evidence="1">
    <location>
        <begin position="1"/>
        <end position="32"/>
    </location>
</feature>
<protein>
    <submittedName>
        <fullName evidence="2">Uncharacterized protein</fullName>
    </submittedName>
</protein>
<reference evidence="3" key="1">
    <citation type="submission" date="2016-09" db="EMBL/GenBank/DDBJ databases">
        <title>Complete Genome Sequence of Brevibacterium linens SMQ-1335.</title>
        <authorList>
            <person name="de Melo A.G."/>
            <person name="Labrie S.J."/>
            <person name="Dumaresq J."/>
            <person name="Roberts R.J."/>
            <person name="Tremblay D.M."/>
            <person name="Moineau S."/>
        </authorList>
    </citation>
    <scope>NUCLEOTIDE SEQUENCE [LARGE SCALE GENOMIC DNA]</scope>
    <source>
        <strain evidence="3">SMQ-1335</strain>
    </source>
</reference>
<dbReference type="EMBL" id="CP017150">
    <property type="protein sequence ID" value="AOP54776.1"/>
    <property type="molecule type" value="Genomic_DNA"/>
</dbReference>
<feature type="compositionally biased region" description="Low complexity" evidence="1">
    <location>
        <begin position="1"/>
        <end position="16"/>
    </location>
</feature>
<name>A0A1D7W6V6_BREAU</name>
<gene>
    <name evidence="2" type="ORF">BLSMQ_3074</name>
</gene>